<feature type="domain" description="EngC GTPase" evidence="2">
    <location>
        <begin position="41"/>
        <end position="109"/>
    </location>
</feature>
<dbReference type="GO" id="GO:0003924">
    <property type="term" value="F:GTPase activity"/>
    <property type="evidence" value="ECO:0007669"/>
    <property type="project" value="InterPro"/>
</dbReference>
<gene>
    <name evidence="3" type="ORF">CVT24_002314</name>
</gene>
<dbReference type="Proteomes" id="UP000284842">
    <property type="component" value="Unassembled WGS sequence"/>
</dbReference>
<dbReference type="OrthoDB" id="8954335at2759"/>
<dbReference type="EMBL" id="NHTK01005450">
    <property type="protein sequence ID" value="PPQ78765.1"/>
    <property type="molecule type" value="Genomic_DNA"/>
</dbReference>
<dbReference type="InterPro" id="IPR027417">
    <property type="entry name" value="P-loop_NTPase"/>
</dbReference>
<keyword evidence="4" id="KW-1185">Reference proteome</keyword>
<dbReference type="SUPFAM" id="SSF52540">
    <property type="entry name" value="P-loop containing nucleoside triphosphate hydrolases"/>
    <property type="match status" value="1"/>
</dbReference>
<dbReference type="AlphaFoldDB" id="A0A409WJT0"/>
<dbReference type="InterPro" id="IPR010914">
    <property type="entry name" value="RsgA_GTPase_dom"/>
</dbReference>
<name>A0A409WJT0_9AGAR</name>
<feature type="region of interest" description="Disordered" evidence="1">
    <location>
        <begin position="264"/>
        <end position="292"/>
    </location>
</feature>
<evidence type="ECO:0000259" key="2">
    <source>
        <dbReference type="Pfam" id="PF03193"/>
    </source>
</evidence>
<evidence type="ECO:0000313" key="4">
    <source>
        <dbReference type="Proteomes" id="UP000284842"/>
    </source>
</evidence>
<dbReference type="InParanoid" id="A0A409WJT0"/>
<reference evidence="3 4" key="1">
    <citation type="journal article" date="2018" name="Evol. Lett.">
        <title>Horizontal gene cluster transfer increased hallucinogenic mushroom diversity.</title>
        <authorList>
            <person name="Reynolds H.T."/>
            <person name="Vijayakumar V."/>
            <person name="Gluck-Thaler E."/>
            <person name="Korotkin H.B."/>
            <person name="Matheny P.B."/>
            <person name="Slot J.C."/>
        </authorList>
    </citation>
    <scope>NUCLEOTIDE SEQUENCE [LARGE SCALE GENOMIC DNA]</scope>
    <source>
        <strain evidence="3 4">2629</strain>
    </source>
</reference>
<feature type="region of interest" description="Disordered" evidence="1">
    <location>
        <begin position="342"/>
        <end position="367"/>
    </location>
</feature>
<feature type="compositionally biased region" description="Basic and acidic residues" evidence="1">
    <location>
        <begin position="350"/>
        <end position="367"/>
    </location>
</feature>
<accession>A0A409WJT0</accession>
<sequence>MDSDTVMDNTPLQLEKLQFNNIKVNGPISVEPVGKNIPLSSVWILILGLTGVGKSSFVQCLSPSKPLSIAKNQLESVTHTVVAYRLINVTHNGVPISLIDTPGLSDVKISEARIVKMIQQWMNDKMAGSRTRGTEIFKALTGEIAAPATTLVTTMWDQIANEGMASRVHKQFEQLQEEQYWKDFINRGAGIVKFYNTTSSALHVLDGALSRGARVWFDFERIIERNQHLRDTLLGRNLHRNIRVRIAMLQQKFRVIEDDLKNIAKGSSSRKGGKGMRMEGSENANDNDSEADADEVLRGLLLKDKEATEGDLREVREDLNEFGDVEYEDDEPDVQLDVHADVDSGGEEDAGVKPEVDAHREDSRDGDCEVTVVDPEPGGEVSAGIEILPGDLRGTIVGQPDYVARGGCVRLGFEGGDDVHREVFYDVKGHPTLATTPRIGRGSWRARILRRGKRLICLL</sequence>
<evidence type="ECO:0000313" key="3">
    <source>
        <dbReference type="EMBL" id="PPQ78765.1"/>
    </source>
</evidence>
<comment type="caution">
    <text evidence="3">The sequence shown here is derived from an EMBL/GenBank/DDBJ whole genome shotgun (WGS) entry which is preliminary data.</text>
</comment>
<evidence type="ECO:0000256" key="1">
    <source>
        <dbReference type="SAM" id="MobiDB-lite"/>
    </source>
</evidence>
<protein>
    <recommendedName>
        <fullName evidence="2">EngC GTPase domain-containing protein</fullName>
    </recommendedName>
</protein>
<dbReference type="Pfam" id="PF03193">
    <property type="entry name" value="RsgA_GTPase"/>
    <property type="match status" value="1"/>
</dbReference>
<organism evidence="3 4">
    <name type="scientific">Panaeolus cyanescens</name>
    <dbReference type="NCBI Taxonomy" id="181874"/>
    <lineage>
        <taxon>Eukaryota</taxon>
        <taxon>Fungi</taxon>
        <taxon>Dikarya</taxon>
        <taxon>Basidiomycota</taxon>
        <taxon>Agaricomycotina</taxon>
        <taxon>Agaricomycetes</taxon>
        <taxon>Agaricomycetidae</taxon>
        <taxon>Agaricales</taxon>
        <taxon>Agaricineae</taxon>
        <taxon>Galeropsidaceae</taxon>
        <taxon>Panaeolus</taxon>
    </lineage>
</organism>
<proteinExistence type="predicted"/>
<dbReference type="GO" id="GO:0005525">
    <property type="term" value="F:GTP binding"/>
    <property type="evidence" value="ECO:0007669"/>
    <property type="project" value="InterPro"/>
</dbReference>
<dbReference type="Gene3D" id="3.40.50.300">
    <property type="entry name" value="P-loop containing nucleotide triphosphate hydrolases"/>
    <property type="match status" value="1"/>
</dbReference>